<reference evidence="2" key="1">
    <citation type="journal article" date="2014" name="Int. J. Syst. Evol. Microbiol.">
        <title>Complete genome sequence of Corynebacterium casei LMG S-19264T (=DSM 44701T), isolated from a smear-ripened cheese.</title>
        <authorList>
            <consortium name="US DOE Joint Genome Institute (JGI-PGF)"/>
            <person name="Walter F."/>
            <person name="Albersmeier A."/>
            <person name="Kalinowski J."/>
            <person name="Ruckert C."/>
        </authorList>
    </citation>
    <scope>NUCLEOTIDE SEQUENCE</scope>
    <source>
        <strain evidence="2">CGMCC 4.7312</strain>
    </source>
</reference>
<name>A0A917TLX4_9ACTN</name>
<comment type="caution">
    <text evidence="2">The sequence shown here is derived from an EMBL/GenBank/DDBJ whole genome shotgun (WGS) entry which is preliminary data.</text>
</comment>
<keyword evidence="3" id="KW-1185">Reference proteome</keyword>
<evidence type="ECO:0000259" key="1">
    <source>
        <dbReference type="Pfam" id="PF14594"/>
    </source>
</evidence>
<evidence type="ECO:0000313" key="2">
    <source>
        <dbReference type="EMBL" id="GGM27224.1"/>
    </source>
</evidence>
<proteinExistence type="predicted"/>
<sequence>MGVFGAAPTQARYILWVTDHNLVPISQQIDDWTSISVTLRHNEPSSGEITAPSTRELVEAIRTPRARIVLERNGEILLAGPIESTPHQWTADEHGFDGAGDLTVRWADDLALIAGRLSYPNPAQAATAQTIAKWTATGNPEALIRDLVNLNAGPGALTARRIPRLVLGPSAGATGSVTWSTRFQPVTDDMRGIAAISPTRIGFRTQQVGSSIEFQVYLPTDRTQGIWFSRSMGNVVSIEHEPEIAAATVAICGGKDAGANRLILERGTPGDQHRIEVFVDGSGADNATQLSALGDEELANSAEVQRLAVVAADIDGQRYGDYQLGDVVAVEAYPGMPDVPDIVAAVEISVDPDDGETVRPIIGANSAQLLNPAAAVQQQILRALARRGALVEIPA</sequence>
<dbReference type="EMBL" id="BMNB01000003">
    <property type="protein sequence ID" value="GGM27224.1"/>
    <property type="molecule type" value="Genomic_DNA"/>
</dbReference>
<protein>
    <recommendedName>
        <fullName evidence="1">Gp28/Gp37-like domain-containing protein</fullName>
    </recommendedName>
</protein>
<organism evidence="2 3">
    <name type="scientific">Micromonospora sonchi</name>
    <dbReference type="NCBI Taxonomy" id="1763543"/>
    <lineage>
        <taxon>Bacteria</taxon>
        <taxon>Bacillati</taxon>
        <taxon>Actinomycetota</taxon>
        <taxon>Actinomycetes</taxon>
        <taxon>Micromonosporales</taxon>
        <taxon>Micromonosporaceae</taxon>
        <taxon>Micromonospora</taxon>
    </lineage>
</organism>
<dbReference type="Pfam" id="PF14594">
    <property type="entry name" value="Sipho_Gp37"/>
    <property type="match status" value="1"/>
</dbReference>
<accession>A0A917TLX4</accession>
<dbReference type="RefSeq" id="WP_189041046.1">
    <property type="nucleotide sequence ID" value="NZ_BMNB01000003.1"/>
</dbReference>
<dbReference type="Proteomes" id="UP000608890">
    <property type="component" value="Unassembled WGS sequence"/>
</dbReference>
<reference evidence="2" key="2">
    <citation type="submission" date="2020-09" db="EMBL/GenBank/DDBJ databases">
        <authorList>
            <person name="Sun Q."/>
            <person name="Zhou Y."/>
        </authorList>
    </citation>
    <scope>NUCLEOTIDE SEQUENCE</scope>
    <source>
        <strain evidence="2">CGMCC 4.7312</strain>
    </source>
</reference>
<evidence type="ECO:0000313" key="3">
    <source>
        <dbReference type="Proteomes" id="UP000608890"/>
    </source>
</evidence>
<dbReference type="AlphaFoldDB" id="A0A917TLX4"/>
<dbReference type="InterPro" id="IPR029432">
    <property type="entry name" value="Gp28/Gp37-like_dom"/>
</dbReference>
<feature type="domain" description="Gp28/Gp37-like" evidence="1">
    <location>
        <begin position="27"/>
        <end position="363"/>
    </location>
</feature>
<gene>
    <name evidence="2" type="ORF">GCM10011608_09990</name>
</gene>